<dbReference type="AlphaFoldDB" id="A0A921QVY7"/>
<feature type="region of interest" description="Disordered" evidence="1">
    <location>
        <begin position="79"/>
        <end position="109"/>
    </location>
</feature>
<gene>
    <name evidence="3" type="ORF">BDA96_05G059800</name>
</gene>
<evidence type="ECO:0000313" key="4">
    <source>
        <dbReference type="Proteomes" id="UP000807115"/>
    </source>
</evidence>
<keyword evidence="2" id="KW-0732">Signal</keyword>
<reference evidence="3" key="1">
    <citation type="journal article" date="2019" name="BMC Genomics">
        <title>A new reference genome for Sorghum bicolor reveals high levels of sequence similarity between sweet and grain genotypes: implications for the genetics of sugar metabolism.</title>
        <authorList>
            <person name="Cooper E.A."/>
            <person name="Brenton Z.W."/>
            <person name="Flinn B.S."/>
            <person name="Jenkins J."/>
            <person name="Shu S."/>
            <person name="Flowers D."/>
            <person name="Luo F."/>
            <person name="Wang Y."/>
            <person name="Xia P."/>
            <person name="Barry K."/>
            <person name="Daum C."/>
            <person name="Lipzen A."/>
            <person name="Yoshinaga Y."/>
            <person name="Schmutz J."/>
            <person name="Saski C."/>
            <person name="Vermerris W."/>
            <person name="Kresovich S."/>
        </authorList>
    </citation>
    <scope>NUCLEOTIDE SEQUENCE</scope>
</reference>
<feature type="compositionally biased region" description="Basic and acidic residues" evidence="1">
    <location>
        <begin position="84"/>
        <end position="94"/>
    </location>
</feature>
<name>A0A921QVY7_SORBI</name>
<comment type="caution">
    <text evidence="3">The sequence shown here is derived from an EMBL/GenBank/DDBJ whole genome shotgun (WGS) entry which is preliminary data.</text>
</comment>
<organism evidence="3 4">
    <name type="scientific">Sorghum bicolor</name>
    <name type="common">Sorghum</name>
    <name type="synonym">Sorghum vulgare</name>
    <dbReference type="NCBI Taxonomy" id="4558"/>
    <lineage>
        <taxon>Eukaryota</taxon>
        <taxon>Viridiplantae</taxon>
        <taxon>Streptophyta</taxon>
        <taxon>Embryophyta</taxon>
        <taxon>Tracheophyta</taxon>
        <taxon>Spermatophyta</taxon>
        <taxon>Magnoliopsida</taxon>
        <taxon>Liliopsida</taxon>
        <taxon>Poales</taxon>
        <taxon>Poaceae</taxon>
        <taxon>PACMAD clade</taxon>
        <taxon>Panicoideae</taxon>
        <taxon>Andropogonodae</taxon>
        <taxon>Andropogoneae</taxon>
        <taxon>Sorghinae</taxon>
        <taxon>Sorghum</taxon>
    </lineage>
</organism>
<dbReference type="Proteomes" id="UP000807115">
    <property type="component" value="Chromosome 5"/>
</dbReference>
<feature type="signal peptide" evidence="2">
    <location>
        <begin position="1"/>
        <end position="29"/>
    </location>
</feature>
<feature type="chain" id="PRO_5037783267" description="Knottin scorpion toxin-like domain-containing protein" evidence="2">
    <location>
        <begin position="30"/>
        <end position="109"/>
    </location>
</feature>
<evidence type="ECO:0000256" key="1">
    <source>
        <dbReference type="SAM" id="MobiDB-lite"/>
    </source>
</evidence>
<protein>
    <recommendedName>
        <fullName evidence="5">Knottin scorpion toxin-like domain-containing protein</fullName>
    </recommendedName>
</protein>
<evidence type="ECO:0008006" key="5">
    <source>
        <dbReference type="Google" id="ProtNLM"/>
    </source>
</evidence>
<evidence type="ECO:0000256" key="2">
    <source>
        <dbReference type="SAM" id="SignalP"/>
    </source>
</evidence>
<accession>A0A921QVY7</accession>
<sequence length="109" mass="11735">MTMPINKKHLVAAMITLALLMVSSYRATARYCETSGGIKCYNDEMCYNLCSDSPGCRFTSGYCRSRDSTCVCLREKTAAVSGEKANDGSEREAAAGHGGGSGARRRDAY</sequence>
<proteinExistence type="predicted"/>
<dbReference type="EMBL" id="CM027684">
    <property type="protein sequence ID" value="KAG0528992.1"/>
    <property type="molecule type" value="Genomic_DNA"/>
</dbReference>
<reference evidence="3" key="2">
    <citation type="submission" date="2020-10" db="EMBL/GenBank/DDBJ databases">
        <authorList>
            <person name="Cooper E.A."/>
            <person name="Brenton Z.W."/>
            <person name="Flinn B.S."/>
            <person name="Jenkins J."/>
            <person name="Shu S."/>
            <person name="Flowers D."/>
            <person name="Luo F."/>
            <person name="Wang Y."/>
            <person name="Xia P."/>
            <person name="Barry K."/>
            <person name="Daum C."/>
            <person name="Lipzen A."/>
            <person name="Yoshinaga Y."/>
            <person name="Schmutz J."/>
            <person name="Saski C."/>
            <person name="Vermerris W."/>
            <person name="Kresovich S."/>
        </authorList>
    </citation>
    <scope>NUCLEOTIDE SEQUENCE</scope>
</reference>
<evidence type="ECO:0000313" key="3">
    <source>
        <dbReference type="EMBL" id="KAG0528992.1"/>
    </source>
</evidence>